<dbReference type="AlphaFoldDB" id="A0A4R1BWL2"/>
<accession>A0A4R1BWL2</accession>
<organism evidence="2 3">
    <name type="scientific">Nocardioides jejuensis</name>
    <dbReference type="NCBI Taxonomy" id="2502782"/>
    <lineage>
        <taxon>Bacteria</taxon>
        <taxon>Bacillati</taxon>
        <taxon>Actinomycetota</taxon>
        <taxon>Actinomycetes</taxon>
        <taxon>Propionibacteriales</taxon>
        <taxon>Nocardioidaceae</taxon>
        <taxon>Nocardioides</taxon>
    </lineage>
</organism>
<dbReference type="Proteomes" id="UP000295453">
    <property type="component" value="Unassembled WGS sequence"/>
</dbReference>
<protein>
    <submittedName>
        <fullName evidence="2">Uncharacterized protein</fullName>
    </submittedName>
</protein>
<proteinExistence type="predicted"/>
<dbReference type="RefSeq" id="WP_131585438.1">
    <property type="nucleotide sequence ID" value="NZ_SJZJ01000031.1"/>
</dbReference>
<dbReference type="EMBL" id="SJZJ01000031">
    <property type="protein sequence ID" value="TCJ21665.1"/>
    <property type="molecule type" value="Genomic_DNA"/>
</dbReference>
<comment type="caution">
    <text evidence="2">The sequence shown here is derived from an EMBL/GenBank/DDBJ whole genome shotgun (WGS) entry which is preliminary data.</text>
</comment>
<dbReference type="OrthoDB" id="4410225at2"/>
<evidence type="ECO:0000313" key="3">
    <source>
        <dbReference type="Proteomes" id="UP000295453"/>
    </source>
</evidence>
<keyword evidence="3" id="KW-1185">Reference proteome</keyword>
<evidence type="ECO:0000256" key="1">
    <source>
        <dbReference type="SAM" id="MobiDB-lite"/>
    </source>
</evidence>
<name>A0A4R1BWL2_9ACTN</name>
<reference evidence="2 3" key="1">
    <citation type="submission" date="2019-03" db="EMBL/GenBank/DDBJ databases">
        <authorList>
            <person name="Kim M.K.M."/>
        </authorList>
    </citation>
    <scope>NUCLEOTIDE SEQUENCE [LARGE SCALE GENOMIC DNA]</scope>
    <source>
        <strain evidence="2 3">18JY15-6</strain>
    </source>
</reference>
<feature type="region of interest" description="Disordered" evidence="1">
    <location>
        <begin position="440"/>
        <end position="459"/>
    </location>
</feature>
<evidence type="ECO:0000313" key="2">
    <source>
        <dbReference type="EMBL" id="TCJ21665.1"/>
    </source>
</evidence>
<gene>
    <name evidence="2" type="ORF">EPD65_14655</name>
</gene>
<sequence>MCAASVDRPFFLPAATAGEAIERIFSLTGASDVGTRGEKRAVVALRDALGLDIETGVTSDVMGAALAEALHVDWDTARYLDRHKITLDGLNALLEGAADAYAEGSLRRLAEMRPALLDGPEWALFEPARSKIEAVNRISMLTGSGAERLGPGGKEHKRVLVNLVDGMRLGIPITTKHGTAEALAREFNAPWSDICVSTQGTITLTGLNVILAGAERHLGRLGGDRALLFGTPEEEGRALAAALVDGFSLKRFADGSERVHWDGRRSVKWLADNQTGQQNQMEWPGFYWEFQARTILGRRFAPNRNPPKTKYGPEPFDYSLNYVWDLKSHTETWFDPLTGETTKGRGGSPLNDAQSMDECIADQGLGFLMVGGRAITDTDGAFKAWQDALKGKAAAPSNSGRSRMRKAAFEPLHVDAFWFADTLALNSAVAAGHVTGFKQGPQAPRVAGEPGAARRPKYTLSSKAAGTSLHLVRYEFPSRPPKA</sequence>